<dbReference type="OrthoDB" id="4005001at2759"/>
<proteinExistence type="predicted"/>
<sequence>MFKIAVILTAFLSFFFQSAFAIPIQEGFRGNVTLYVKSDNSDIDGQTLYTVDNQVGFNRLFIGNYVDPKSTFYLVQSYIYQQLTGSSTTYAVTYNSEGYLGVAGGSDGIYISDFDASTGKIQFSGDQFLYAVHVVDNPNGYSASQYAIQVHNPSTAPEDSIKIELYGKLNWAVL</sequence>
<dbReference type="Proteomes" id="UP000253472">
    <property type="component" value="Unassembled WGS sequence"/>
</dbReference>
<keyword evidence="1" id="KW-0732">Signal</keyword>
<dbReference type="STRING" id="5486.A0A367Y5D5"/>
<dbReference type="AlphaFoldDB" id="A0A367Y5D5"/>
<evidence type="ECO:0000313" key="3">
    <source>
        <dbReference type="Proteomes" id="UP000253472"/>
    </source>
</evidence>
<organism evidence="2 3">
    <name type="scientific">Candida viswanathii</name>
    <dbReference type="NCBI Taxonomy" id="5486"/>
    <lineage>
        <taxon>Eukaryota</taxon>
        <taxon>Fungi</taxon>
        <taxon>Dikarya</taxon>
        <taxon>Ascomycota</taxon>
        <taxon>Saccharomycotina</taxon>
        <taxon>Pichiomycetes</taxon>
        <taxon>Debaryomycetaceae</taxon>
        <taxon>Candida/Lodderomyces clade</taxon>
        <taxon>Candida</taxon>
    </lineage>
</organism>
<gene>
    <name evidence="2" type="ORF">Cantr_08168</name>
</gene>
<protein>
    <recommendedName>
        <fullName evidence="4">Cell wall protein RHD3</fullName>
    </recommendedName>
</protein>
<evidence type="ECO:0000313" key="2">
    <source>
        <dbReference type="EMBL" id="RCK61076.1"/>
    </source>
</evidence>
<keyword evidence="3" id="KW-1185">Reference proteome</keyword>
<name>A0A367Y5D5_9ASCO</name>
<dbReference type="EMBL" id="QLNQ01000026">
    <property type="protein sequence ID" value="RCK61076.1"/>
    <property type="molecule type" value="Genomic_DNA"/>
</dbReference>
<evidence type="ECO:0000256" key="1">
    <source>
        <dbReference type="SAM" id="SignalP"/>
    </source>
</evidence>
<feature type="signal peptide" evidence="1">
    <location>
        <begin position="1"/>
        <end position="21"/>
    </location>
</feature>
<reference evidence="2 3" key="1">
    <citation type="submission" date="2018-06" db="EMBL/GenBank/DDBJ databases">
        <title>Whole genome sequencing of Candida tropicalis (genome annotated by CSBL at Korea University).</title>
        <authorList>
            <person name="Ahn J."/>
        </authorList>
    </citation>
    <scope>NUCLEOTIDE SEQUENCE [LARGE SCALE GENOMIC DNA]</scope>
    <source>
        <strain evidence="2 3">ATCC 20962</strain>
    </source>
</reference>
<comment type="caution">
    <text evidence="2">The sequence shown here is derived from an EMBL/GenBank/DDBJ whole genome shotgun (WGS) entry which is preliminary data.</text>
</comment>
<accession>A0A367Y5D5</accession>
<evidence type="ECO:0008006" key="4">
    <source>
        <dbReference type="Google" id="ProtNLM"/>
    </source>
</evidence>
<feature type="chain" id="PRO_5016942622" description="Cell wall protein RHD3" evidence="1">
    <location>
        <begin position="22"/>
        <end position="174"/>
    </location>
</feature>